<accession>A0AAP5AHR1</accession>
<dbReference type="AlphaFoldDB" id="A0AAP5AHR1"/>
<evidence type="ECO:0000313" key="1">
    <source>
        <dbReference type="EMBL" id="MDQ1108083.1"/>
    </source>
</evidence>
<dbReference type="RefSeq" id="WP_068853336.1">
    <property type="nucleotide sequence ID" value="NZ_CP016294.1"/>
</dbReference>
<name>A0AAP5AHR1_9GAMM</name>
<reference evidence="1" key="1">
    <citation type="submission" date="2023-07" db="EMBL/GenBank/DDBJ databases">
        <title>Functional and genomic diversity of the sorghum phyllosphere microbiome.</title>
        <authorList>
            <person name="Shade A."/>
        </authorList>
    </citation>
    <scope>NUCLEOTIDE SEQUENCE</scope>
    <source>
        <strain evidence="1">SORGH_AS_0457</strain>
    </source>
</reference>
<dbReference type="KEGG" id="srh:BAY15_2528"/>
<dbReference type="Proteomes" id="UP001226084">
    <property type="component" value="Unassembled WGS sequence"/>
</dbReference>
<protein>
    <recommendedName>
        <fullName evidence="3">Antitoxin Xre/MbcA/ParS-like toxin-binding domain-containing protein</fullName>
    </recommendedName>
</protein>
<comment type="caution">
    <text evidence="1">The sequence shown here is derived from an EMBL/GenBank/DDBJ whole genome shotgun (WGS) entry which is preliminary data.</text>
</comment>
<evidence type="ECO:0000313" key="2">
    <source>
        <dbReference type="Proteomes" id="UP001226084"/>
    </source>
</evidence>
<dbReference type="EMBL" id="JAUTAS010000001">
    <property type="protein sequence ID" value="MDQ1108083.1"/>
    <property type="molecule type" value="Genomic_DNA"/>
</dbReference>
<sequence>MREGIVRRVANVALQIEPDRTQVLQWILHAPLAALGGHTTFELACNGQGERVIELLHGVLAQAGTTPPQLPQAPT</sequence>
<organism evidence="1 2">
    <name type="scientific">Stenotrophomonas rhizophila</name>
    <dbReference type="NCBI Taxonomy" id="216778"/>
    <lineage>
        <taxon>Bacteria</taxon>
        <taxon>Pseudomonadati</taxon>
        <taxon>Pseudomonadota</taxon>
        <taxon>Gammaproteobacteria</taxon>
        <taxon>Lysobacterales</taxon>
        <taxon>Lysobacteraceae</taxon>
        <taxon>Stenotrophomonas</taxon>
    </lineage>
</organism>
<gene>
    <name evidence="1" type="ORF">QE424_001242</name>
</gene>
<evidence type="ECO:0008006" key="3">
    <source>
        <dbReference type="Google" id="ProtNLM"/>
    </source>
</evidence>
<proteinExistence type="predicted"/>